<comment type="subcellular location">
    <subcellularLocation>
        <location evidence="1">Cell membrane</location>
        <topology evidence="1">Multi-pass membrane protein</topology>
    </subcellularLocation>
</comment>
<name>A0A3S8ZB26_9ACTO</name>
<feature type="transmembrane region" description="Helical" evidence="9">
    <location>
        <begin position="290"/>
        <end position="314"/>
    </location>
</feature>
<evidence type="ECO:0000256" key="9">
    <source>
        <dbReference type="SAM" id="Phobius"/>
    </source>
</evidence>
<dbReference type="PANTHER" id="PTHR21716:SF53">
    <property type="entry name" value="PERMEASE PERM-RELATED"/>
    <property type="match status" value="1"/>
</dbReference>
<accession>A0A3S8ZB26</accession>
<feature type="transmembrane region" description="Helical" evidence="9">
    <location>
        <begin position="80"/>
        <end position="105"/>
    </location>
</feature>
<protein>
    <submittedName>
        <fullName evidence="10">AI-2E family transporter</fullName>
    </submittedName>
</protein>
<sequence>MSPSPEDEKRSIRQRASDRRERLAQGPVVRTDEAYQERMRGREQREESAVPGALRIAASWSWRLILVGVAAYFIGQFLTFFSTILLAILVAMLLTVLMEPILGFYRSRLRMPRTLAAAVALITFLLIVVGLVGGAGASIIGGFANLSDKASDGFDQLLAWLADSPLGIGSDQLQQYVDRAQEQLGDNAGNIAGGVLSATGSLVSFFTGLILALFTMFFLMRDGRSMWFFVVRMFPERARRDVNESGIRAWYTLGAYTRTQIQVAAIDAVGIAAVAAALGVSLWFPIGVLVFVGSFVPIVGAFVTGAIATLVALVDQGPTDAILMLVGVLAVQQIEGNVLQPYLQGNNLSLHPVVVVVAVTAGSILAGIFGALFAVPFVAALNVVINYLVGRDMYPEMNYDPNRRGGPPEAFDEYVRSGEEMFAKKAEAAEAKRIPGSEPAPDGPRESEEV</sequence>
<feature type="transmembrane region" description="Helical" evidence="9">
    <location>
        <begin position="191"/>
        <end position="219"/>
    </location>
</feature>
<evidence type="ECO:0000256" key="2">
    <source>
        <dbReference type="ARBA" id="ARBA00009773"/>
    </source>
</evidence>
<keyword evidence="6 9" id="KW-1133">Transmembrane helix</keyword>
<comment type="similarity">
    <text evidence="2">Belongs to the autoinducer-2 exporter (AI-2E) (TC 2.A.86) family.</text>
</comment>
<feature type="transmembrane region" description="Helical" evidence="9">
    <location>
        <begin position="355"/>
        <end position="388"/>
    </location>
</feature>
<keyword evidence="5 9" id="KW-0812">Transmembrane</keyword>
<reference evidence="10 11" key="1">
    <citation type="submission" date="2018-12" db="EMBL/GenBank/DDBJ databases">
        <title>Complete genome sequence of Flaviflexus salsibiostraticola KCTC 33148.</title>
        <authorList>
            <person name="Bae J.-W."/>
        </authorList>
    </citation>
    <scope>NUCLEOTIDE SEQUENCE [LARGE SCALE GENOMIC DNA]</scope>
    <source>
        <strain evidence="10 11">KCTC 33148</strain>
    </source>
</reference>
<dbReference type="OrthoDB" id="9784366at2"/>
<keyword evidence="4" id="KW-1003">Cell membrane</keyword>
<keyword evidence="7 9" id="KW-0472">Membrane</keyword>
<evidence type="ECO:0000256" key="7">
    <source>
        <dbReference type="ARBA" id="ARBA00023136"/>
    </source>
</evidence>
<proteinExistence type="inferred from homology"/>
<feature type="transmembrane region" description="Helical" evidence="9">
    <location>
        <begin position="117"/>
        <end position="144"/>
    </location>
</feature>
<dbReference type="KEGG" id="fsl:EJO69_10590"/>
<feature type="transmembrane region" description="Helical" evidence="9">
    <location>
        <begin position="263"/>
        <end position="284"/>
    </location>
</feature>
<evidence type="ECO:0000256" key="6">
    <source>
        <dbReference type="ARBA" id="ARBA00022989"/>
    </source>
</evidence>
<feature type="transmembrane region" description="Helical" evidence="9">
    <location>
        <begin position="321"/>
        <end position="343"/>
    </location>
</feature>
<feature type="compositionally biased region" description="Basic and acidic residues" evidence="8">
    <location>
        <begin position="426"/>
        <end position="435"/>
    </location>
</feature>
<evidence type="ECO:0000256" key="5">
    <source>
        <dbReference type="ARBA" id="ARBA00022692"/>
    </source>
</evidence>
<dbReference type="RefSeq" id="WP_126041680.1">
    <property type="nucleotide sequence ID" value="NZ_CP034438.1"/>
</dbReference>
<evidence type="ECO:0000256" key="1">
    <source>
        <dbReference type="ARBA" id="ARBA00004651"/>
    </source>
</evidence>
<dbReference type="InterPro" id="IPR002549">
    <property type="entry name" value="AI-2E-like"/>
</dbReference>
<gene>
    <name evidence="10" type="ORF">EJO69_10590</name>
</gene>
<feature type="region of interest" description="Disordered" evidence="8">
    <location>
        <begin position="1"/>
        <end position="26"/>
    </location>
</feature>
<feature type="compositionally biased region" description="Basic and acidic residues" evidence="8">
    <location>
        <begin position="1"/>
        <end position="23"/>
    </location>
</feature>
<dbReference type="AlphaFoldDB" id="A0A3S8ZB26"/>
<dbReference type="PANTHER" id="PTHR21716">
    <property type="entry name" value="TRANSMEMBRANE PROTEIN"/>
    <property type="match status" value="1"/>
</dbReference>
<evidence type="ECO:0000256" key="4">
    <source>
        <dbReference type="ARBA" id="ARBA00022475"/>
    </source>
</evidence>
<feature type="region of interest" description="Disordered" evidence="8">
    <location>
        <begin position="426"/>
        <end position="450"/>
    </location>
</feature>
<dbReference type="Proteomes" id="UP000270021">
    <property type="component" value="Chromosome"/>
</dbReference>
<dbReference type="EMBL" id="CP034438">
    <property type="protein sequence ID" value="AZN30699.1"/>
    <property type="molecule type" value="Genomic_DNA"/>
</dbReference>
<evidence type="ECO:0000313" key="10">
    <source>
        <dbReference type="EMBL" id="AZN30699.1"/>
    </source>
</evidence>
<dbReference type="GO" id="GO:0005886">
    <property type="term" value="C:plasma membrane"/>
    <property type="evidence" value="ECO:0007669"/>
    <property type="project" value="UniProtKB-SubCell"/>
</dbReference>
<evidence type="ECO:0000313" key="11">
    <source>
        <dbReference type="Proteomes" id="UP000270021"/>
    </source>
</evidence>
<evidence type="ECO:0000256" key="3">
    <source>
        <dbReference type="ARBA" id="ARBA00022448"/>
    </source>
</evidence>
<evidence type="ECO:0000256" key="8">
    <source>
        <dbReference type="SAM" id="MobiDB-lite"/>
    </source>
</evidence>
<keyword evidence="3" id="KW-0813">Transport</keyword>
<organism evidence="10 11">
    <name type="scientific">Flaviflexus salsibiostraticola</name>
    <dbReference type="NCBI Taxonomy" id="1282737"/>
    <lineage>
        <taxon>Bacteria</taxon>
        <taxon>Bacillati</taxon>
        <taxon>Actinomycetota</taxon>
        <taxon>Actinomycetes</taxon>
        <taxon>Actinomycetales</taxon>
        <taxon>Actinomycetaceae</taxon>
        <taxon>Flaviflexus</taxon>
    </lineage>
</organism>
<dbReference type="GO" id="GO:0055085">
    <property type="term" value="P:transmembrane transport"/>
    <property type="evidence" value="ECO:0007669"/>
    <property type="project" value="TreeGrafter"/>
</dbReference>
<dbReference type="Pfam" id="PF01594">
    <property type="entry name" value="AI-2E_transport"/>
    <property type="match status" value="1"/>
</dbReference>
<keyword evidence="11" id="KW-1185">Reference proteome</keyword>
<feature type="transmembrane region" description="Helical" evidence="9">
    <location>
        <begin position="52"/>
        <end position="74"/>
    </location>
</feature>